<evidence type="ECO:0000313" key="1">
    <source>
        <dbReference type="EMBL" id="QFX97171.1"/>
    </source>
</evidence>
<organism evidence="1 2">
    <name type="scientific">Acidithiobacillus thiooxidans ATCC 19377</name>
    <dbReference type="NCBI Taxonomy" id="637390"/>
    <lineage>
        <taxon>Bacteria</taxon>
        <taxon>Pseudomonadati</taxon>
        <taxon>Pseudomonadota</taxon>
        <taxon>Acidithiobacillia</taxon>
        <taxon>Acidithiobacillales</taxon>
        <taxon>Acidithiobacillaceae</taxon>
        <taxon>Acidithiobacillus</taxon>
    </lineage>
</organism>
<dbReference type="RefSeq" id="WP_031572213.1">
    <property type="nucleotide sequence ID" value="NZ_CP045571.1"/>
</dbReference>
<protein>
    <submittedName>
        <fullName evidence="1">Uncharacterized protein</fullName>
    </submittedName>
</protein>
<dbReference type="KEGG" id="atx:GCD22_03056"/>
<dbReference type="AlphaFoldDB" id="A0A5P9XT01"/>
<accession>A0A5P9XT01</accession>
<dbReference type="EMBL" id="CP045571">
    <property type="protein sequence ID" value="QFX97171.1"/>
    <property type="molecule type" value="Genomic_DNA"/>
</dbReference>
<dbReference type="InterPro" id="IPR054496">
    <property type="entry name" value="E217_GP41"/>
</dbReference>
<dbReference type="Proteomes" id="UP000363590">
    <property type="component" value="Chromosome"/>
</dbReference>
<sequence length="285" mass="30692">MSFGEREIRVTIEYYKTKQVMTFSGLRVQLSLEAMPSEAGGSLAIRIFGLKLNVINELLAISNVAASAISKNLLNVEVGLSGSPMSRIFSGAIMHAWGDFSSQPDVSLVINASVQGIAGLTAPPPYSYKGSVPAATVMQYFATQAGWAFKNNGVTTILNNPAFRGSLRDQYHSCAKQGNFHVVIEDGTMIIYPKGLTVDALGSTSMPILKPNAGLVGYPTFTQQGITVRSIFLPGMYPSSPFQVQDSQISAANRTWLTSKVIHLLESQTPGGAWFTELEAYANVQ</sequence>
<dbReference type="GeneID" id="60697281"/>
<dbReference type="Pfam" id="PF22759">
    <property type="entry name" value="E217_GP41"/>
    <property type="match status" value="1"/>
</dbReference>
<name>A0A5P9XT01_ACITH</name>
<gene>
    <name evidence="1" type="ORF">GCD22_03056</name>
</gene>
<reference evidence="1 2" key="1">
    <citation type="submission" date="2019-10" db="EMBL/GenBank/DDBJ databases">
        <authorList>
            <person name="Wang R."/>
        </authorList>
    </citation>
    <scope>NUCLEOTIDE SEQUENCE [LARGE SCALE GENOMIC DNA]</scope>
    <source>
        <strain evidence="1 2">ATCC 19377</strain>
    </source>
</reference>
<proteinExistence type="predicted"/>
<evidence type="ECO:0000313" key="2">
    <source>
        <dbReference type="Proteomes" id="UP000363590"/>
    </source>
</evidence>